<keyword evidence="2" id="KW-1185">Reference proteome</keyword>
<accession>A0A8S1BB80</accession>
<comment type="caution">
    <text evidence="1">The sequence shown here is derived from an EMBL/GenBank/DDBJ whole genome shotgun (WGS) entry which is preliminary data.</text>
</comment>
<reference evidence="1 2" key="1">
    <citation type="submission" date="2020-04" db="EMBL/GenBank/DDBJ databases">
        <authorList>
            <person name="Wallbank WR R."/>
            <person name="Pardo Diaz C."/>
            <person name="Kozak K."/>
            <person name="Martin S."/>
            <person name="Jiggins C."/>
            <person name="Moest M."/>
            <person name="Warren A I."/>
            <person name="Byers J.R.P. K."/>
            <person name="Montejo-Kovacevich G."/>
            <person name="Yen C E."/>
        </authorList>
    </citation>
    <scope>NUCLEOTIDE SEQUENCE [LARGE SCALE GENOMIC DNA]</scope>
</reference>
<dbReference type="Proteomes" id="UP000494106">
    <property type="component" value="Unassembled WGS sequence"/>
</dbReference>
<name>A0A8S1BB80_ARCPL</name>
<evidence type="ECO:0000313" key="1">
    <source>
        <dbReference type="EMBL" id="CAB3259052.1"/>
    </source>
</evidence>
<dbReference type="AlphaFoldDB" id="A0A8S1BB80"/>
<evidence type="ECO:0000313" key="2">
    <source>
        <dbReference type="Proteomes" id="UP000494106"/>
    </source>
</evidence>
<gene>
    <name evidence="1" type="ORF">APLA_LOCUS16834</name>
</gene>
<dbReference type="EMBL" id="CADEBC010000602">
    <property type="protein sequence ID" value="CAB3259052.1"/>
    <property type="molecule type" value="Genomic_DNA"/>
</dbReference>
<organism evidence="1 2">
    <name type="scientific">Arctia plantaginis</name>
    <name type="common">Wood tiger moth</name>
    <name type="synonym">Phalaena plantaginis</name>
    <dbReference type="NCBI Taxonomy" id="874455"/>
    <lineage>
        <taxon>Eukaryota</taxon>
        <taxon>Metazoa</taxon>
        <taxon>Ecdysozoa</taxon>
        <taxon>Arthropoda</taxon>
        <taxon>Hexapoda</taxon>
        <taxon>Insecta</taxon>
        <taxon>Pterygota</taxon>
        <taxon>Neoptera</taxon>
        <taxon>Endopterygota</taxon>
        <taxon>Lepidoptera</taxon>
        <taxon>Glossata</taxon>
        <taxon>Ditrysia</taxon>
        <taxon>Noctuoidea</taxon>
        <taxon>Erebidae</taxon>
        <taxon>Arctiinae</taxon>
        <taxon>Arctia</taxon>
    </lineage>
</organism>
<sequence length="89" mass="10222">MFLNDSLWPEDIIALQETWLYPYVIPIRGTINEDLAYTVQRRLRKCPMPMCPLALDISEGVFRVPTSVRRSGNIVALKCDQRGDGNRVQ</sequence>
<protein>
    <submittedName>
        <fullName evidence="1">Uncharacterized protein</fullName>
    </submittedName>
</protein>
<proteinExistence type="predicted"/>
<dbReference type="OrthoDB" id="7476844at2759"/>